<evidence type="ECO:0000313" key="2">
    <source>
        <dbReference type="EMBL" id="PPE04912.1"/>
    </source>
</evidence>
<dbReference type="AlphaFoldDB" id="A0A8E2QWE1"/>
<keyword evidence="1" id="KW-0472">Membrane</keyword>
<gene>
    <name evidence="2" type="ORF">EELLY_v1c05980</name>
</gene>
<dbReference type="EMBL" id="PHND01000001">
    <property type="protein sequence ID" value="PPE04912.1"/>
    <property type="molecule type" value="Genomic_DNA"/>
</dbReference>
<keyword evidence="1" id="KW-1133">Transmembrane helix</keyword>
<feature type="transmembrane region" description="Helical" evidence="1">
    <location>
        <begin position="12"/>
        <end position="28"/>
    </location>
</feature>
<sequence>MFSDWSVDNWLAFIMILITLFVGIYNFFRQIFVNKQNKARDDKIIAMELQAKHASEELNKI</sequence>
<keyword evidence="1" id="KW-0812">Transmembrane</keyword>
<reference evidence="2 3" key="1">
    <citation type="submission" date="2017-11" db="EMBL/GenBank/DDBJ databases">
        <title>Genome sequence of Entomoplasma ellychniae ELCN-1 (ATCC 43707).</title>
        <authorList>
            <person name="Lo W.-S."/>
            <person name="Gasparich G.E."/>
            <person name="Kuo C.-H."/>
        </authorList>
    </citation>
    <scope>NUCLEOTIDE SEQUENCE [LARGE SCALE GENOMIC DNA]</scope>
    <source>
        <strain evidence="2 3">ELCN-1</strain>
    </source>
</reference>
<comment type="caution">
    <text evidence="2">The sequence shown here is derived from an EMBL/GenBank/DDBJ whole genome shotgun (WGS) entry which is preliminary data.</text>
</comment>
<keyword evidence="3" id="KW-1185">Reference proteome</keyword>
<evidence type="ECO:0000256" key="1">
    <source>
        <dbReference type="SAM" id="Phobius"/>
    </source>
</evidence>
<name>A0A8E2QWE1_9MOLU</name>
<proteinExistence type="predicted"/>
<evidence type="ECO:0000313" key="3">
    <source>
        <dbReference type="Proteomes" id="UP000239010"/>
    </source>
</evidence>
<protein>
    <submittedName>
        <fullName evidence="2">Uncharacterized protein</fullName>
    </submittedName>
</protein>
<accession>A0A8E2QWE1</accession>
<organism evidence="2 3">
    <name type="scientific">Entomoplasma ellychniae</name>
    <dbReference type="NCBI Taxonomy" id="2114"/>
    <lineage>
        <taxon>Bacteria</taxon>
        <taxon>Bacillati</taxon>
        <taxon>Mycoplasmatota</taxon>
        <taxon>Mollicutes</taxon>
        <taxon>Entomoplasmatales</taxon>
        <taxon>Entomoplasmataceae</taxon>
        <taxon>Entomoplasma</taxon>
    </lineage>
</organism>
<dbReference type="Proteomes" id="UP000239010">
    <property type="component" value="Unassembled WGS sequence"/>
</dbReference>